<dbReference type="AlphaFoldDB" id="A0A1M2VLZ2"/>
<name>A0A1M2VLZ2_TRAPU</name>
<feature type="compositionally biased region" description="Low complexity" evidence="1">
    <location>
        <begin position="346"/>
        <end position="357"/>
    </location>
</feature>
<dbReference type="Proteomes" id="UP000184267">
    <property type="component" value="Unassembled WGS sequence"/>
</dbReference>
<feature type="compositionally biased region" description="Basic residues" evidence="1">
    <location>
        <begin position="358"/>
        <end position="380"/>
    </location>
</feature>
<evidence type="ECO:0000256" key="1">
    <source>
        <dbReference type="SAM" id="MobiDB-lite"/>
    </source>
</evidence>
<protein>
    <submittedName>
        <fullName evidence="2">Uncharacterized protein</fullName>
    </submittedName>
</protein>
<organism evidence="2 3">
    <name type="scientific">Trametes pubescens</name>
    <name type="common">White-rot fungus</name>
    <dbReference type="NCBI Taxonomy" id="154538"/>
    <lineage>
        <taxon>Eukaryota</taxon>
        <taxon>Fungi</taxon>
        <taxon>Dikarya</taxon>
        <taxon>Basidiomycota</taxon>
        <taxon>Agaricomycotina</taxon>
        <taxon>Agaricomycetes</taxon>
        <taxon>Polyporales</taxon>
        <taxon>Polyporaceae</taxon>
        <taxon>Trametes</taxon>
    </lineage>
</organism>
<feature type="region of interest" description="Disordered" evidence="1">
    <location>
        <begin position="1"/>
        <end position="70"/>
    </location>
</feature>
<proteinExistence type="predicted"/>
<comment type="caution">
    <text evidence="2">The sequence shown here is derived from an EMBL/GenBank/DDBJ whole genome shotgun (WGS) entry which is preliminary data.</text>
</comment>
<accession>A0A1M2VLZ2</accession>
<evidence type="ECO:0000313" key="2">
    <source>
        <dbReference type="EMBL" id="OJT08615.1"/>
    </source>
</evidence>
<gene>
    <name evidence="2" type="ORF">TRAPUB_464</name>
</gene>
<keyword evidence="3" id="KW-1185">Reference proteome</keyword>
<sequence>MPGDVLRMEPSLSPRSNTGSDLPAHKEDQSTPLPLGIGTNSSSSSTPATGHSPAPTPGSSTPLTSPAEAQLTVVNAPLPYPDITIPGSSVGALDSLYTLDDANDDANDEVYDASVFDTPFDFSTGLFTIPSKAAGSSTDLLSAGTPTPTVPEGSSAEAVALVQFDPLGLSQMSQAAVMPAPATATPAPATATPAPAITTSIHAATMPTSVSLSVAQPIAKPTPTSLNVEQAAALVHLQPFLASLSQAGATLPATSTPIAGSLNAAQVQATEALLLLARLSQAGVPSSTKTAPLIAATAVQSTITAPTSGSAIPTASSTPAEEDSVPSTTSGRPTRTRRPPKRRDTSPTAVSAAPPAAKRAKVDKRAPAKRGRAGGRPACR</sequence>
<feature type="compositionally biased region" description="Low complexity" evidence="1">
    <location>
        <begin position="36"/>
        <end position="67"/>
    </location>
</feature>
<feature type="region of interest" description="Disordered" evidence="1">
    <location>
        <begin position="304"/>
        <end position="380"/>
    </location>
</feature>
<evidence type="ECO:0000313" key="3">
    <source>
        <dbReference type="Proteomes" id="UP000184267"/>
    </source>
</evidence>
<feature type="compositionally biased region" description="Polar residues" evidence="1">
    <location>
        <begin position="304"/>
        <end position="319"/>
    </location>
</feature>
<reference evidence="2 3" key="1">
    <citation type="submission" date="2016-10" db="EMBL/GenBank/DDBJ databases">
        <title>Genome sequence of the basidiomycete white-rot fungus Trametes pubescens.</title>
        <authorList>
            <person name="Makela M.R."/>
            <person name="Granchi Z."/>
            <person name="Peng M."/>
            <person name="De Vries R.P."/>
            <person name="Grigoriev I."/>
            <person name="Riley R."/>
            <person name="Hilden K."/>
        </authorList>
    </citation>
    <scope>NUCLEOTIDE SEQUENCE [LARGE SCALE GENOMIC DNA]</scope>
    <source>
        <strain evidence="2 3">FBCC735</strain>
    </source>
</reference>
<dbReference type="EMBL" id="MNAD01001025">
    <property type="protein sequence ID" value="OJT08615.1"/>
    <property type="molecule type" value="Genomic_DNA"/>
</dbReference>